<dbReference type="GO" id="GO:0016020">
    <property type="term" value="C:membrane"/>
    <property type="evidence" value="ECO:0007669"/>
    <property type="project" value="InterPro"/>
</dbReference>
<reference evidence="1 2" key="1">
    <citation type="submission" date="2016-07" db="EMBL/GenBank/DDBJ databases">
        <title>Draft genome of Scalindua rubra, obtained from a brine-seawater interface in the Red Sea, sheds light on salt adaptation in anammox bacteria.</title>
        <authorList>
            <person name="Speth D.R."/>
            <person name="Lagkouvardos I."/>
            <person name="Wang Y."/>
            <person name="Qian P.-Y."/>
            <person name="Dutilh B.E."/>
            <person name="Jetten M.S."/>
        </authorList>
    </citation>
    <scope>NUCLEOTIDE SEQUENCE [LARGE SCALE GENOMIC DNA]</scope>
    <source>
        <strain evidence="1">BSI-1</strain>
    </source>
</reference>
<keyword evidence="1" id="KW-0808">Transferase</keyword>
<comment type="caution">
    <text evidence="1">The sequence shown here is derived from an EMBL/GenBank/DDBJ whole genome shotgun (WGS) entry which is preliminary data.</text>
</comment>
<dbReference type="Pfam" id="PF04464">
    <property type="entry name" value="Glyphos_transf"/>
    <property type="match status" value="1"/>
</dbReference>
<dbReference type="SUPFAM" id="SSF53756">
    <property type="entry name" value="UDP-Glycosyltransferase/glycogen phosphorylase"/>
    <property type="match status" value="1"/>
</dbReference>
<dbReference type="GO" id="GO:0047355">
    <property type="term" value="F:CDP-glycerol glycerophosphotransferase activity"/>
    <property type="evidence" value="ECO:0007669"/>
    <property type="project" value="InterPro"/>
</dbReference>
<gene>
    <name evidence="1" type="ORF">SCARUB_00278</name>
</gene>
<dbReference type="EMBL" id="MAYW01000004">
    <property type="protein sequence ID" value="ODS34543.1"/>
    <property type="molecule type" value="Genomic_DNA"/>
</dbReference>
<protein>
    <submittedName>
        <fullName evidence="1">CDP-Glycerol:Poly(Glycerophosphate) glycerophosphotransferase</fullName>
    </submittedName>
</protein>
<accession>A0A1E3XFZ9</accession>
<dbReference type="Proteomes" id="UP000094056">
    <property type="component" value="Unassembled WGS sequence"/>
</dbReference>
<organism evidence="1 2">
    <name type="scientific">Candidatus Scalindua rubra</name>
    <dbReference type="NCBI Taxonomy" id="1872076"/>
    <lineage>
        <taxon>Bacteria</taxon>
        <taxon>Pseudomonadati</taxon>
        <taxon>Planctomycetota</taxon>
        <taxon>Candidatus Brocadiia</taxon>
        <taxon>Candidatus Brocadiales</taxon>
        <taxon>Candidatus Scalinduaceae</taxon>
        <taxon>Candidatus Scalindua</taxon>
    </lineage>
</organism>
<name>A0A1E3XFZ9_9BACT</name>
<evidence type="ECO:0000313" key="2">
    <source>
        <dbReference type="Proteomes" id="UP000094056"/>
    </source>
</evidence>
<dbReference type="Gene3D" id="3.40.50.12580">
    <property type="match status" value="1"/>
</dbReference>
<dbReference type="AlphaFoldDB" id="A0A1E3XFZ9"/>
<sequence length="416" mass="48137">MNAFICHVPFHYYLFKSTHKHLEESCFIIPPLSDKVMTAEYGSGMSAKGQYEYLFDFLRRKKVKVIDYGERTAKHLGNYLNQNARNVIVSHWFNGIYYLENVRIIGLTFSLASLATNERKRHHIENNFILDMLLTYGPNSANKYKDQGLRALPVGNPIFDDWFNNDLSEDDIKPIEKKLDSNKPTILYLPAWSHYSSIDKYLNTIRSLSNDYNIVVKLHHATFNQEANRLCKLLSSPELIVLGDYFDPLPLYKLADIVLVDNGGAIYDAILLEKPVIMLNISSQSNEYDILYERNRFHPDAEAVIIPTMNRPEELKSLITNNICKKAQLDDSLKYSLFFKTDGNAGKRITEVIMNDKEYPAIPVNEKYDRAIKNVKDEKARKYIMDLKGSLLKNKQPLPSSKMDRVKRIIKHLFKP</sequence>
<evidence type="ECO:0000313" key="1">
    <source>
        <dbReference type="EMBL" id="ODS34543.1"/>
    </source>
</evidence>
<dbReference type="InterPro" id="IPR007554">
    <property type="entry name" value="Glycerophosphate_synth"/>
</dbReference>
<dbReference type="InterPro" id="IPR043148">
    <property type="entry name" value="TagF_C"/>
</dbReference>
<proteinExistence type="predicted"/>